<dbReference type="RefSeq" id="WP_109405959.1">
    <property type="nucleotide sequence ID" value="NZ_QFFG01000007.1"/>
</dbReference>
<keyword evidence="3" id="KW-1185">Reference proteome</keyword>
<protein>
    <recommendedName>
        <fullName evidence="4">Lipoprotein</fullName>
    </recommendedName>
</protein>
<evidence type="ECO:0000313" key="3">
    <source>
        <dbReference type="Proteomes" id="UP000245670"/>
    </source>
</evidence>
<evidence type="ECO:0000313" key="2">
    <source>
        <dbReference type="EMBL" id="PWG04142.1"/>
    </source>
</evidence>
<dbReference type="OrthoDB" id="1200936at2"/>
<dbReference type="PROSITE" id="PS51257">
    <property type="entry name" value="PROKAR_LIPOPROTEIN"/>
    <property type="match status" value="1"/>
</dbReference>
<evidence type="ECO:0008006" key="4">
    <source>
        <dbReference type="Google" id="ProtNLM"/>
    </source>
</evidence>
<dbReference type="AlphaFoldDB" id="A0A2U2J766"/>
<proteinExistence type="predicted"/>
<feature type="chain" id="PRO_5015707024" description="Lipoprotein" evidence="1">
    <location>
        <begin position="22"/>
        <end position="230"/>
    </location>
</feature>
<comment type="caution">
    <text evidence="2">The sequence shown here is derived from an EMBL/GenBank/DDBJ whole genome shotgun (WGS) entry which is preliminary data.</text>
</comment>
<dbReference type="EMBL" id="QFFG01000007">
    <property type="protein sequence ID" value="PWG04142.1"/>
    <property type="molecule type" value="Genomic_DNA"/>
</dbReference>
<name>A0A2U2J766_9FLAO</name>
<organism evidence="2 3">
    <name type="scientific">Polaribacter aquimarinus</name>
    <dbReference type="NCBI Taxonomy" id="2100726"/>
    <lineage>
        <taxon>Bacteria</taxon>
        <taxon>Pseudomonadati</taxon>
        <taxon>Bacteroidota</taxon>
        <taxon>Flavobacteriia</taxon>
        <taxon>Flavobacteriales</taxon>
        <taxon>Flavobacteriaceae</taxon>
    </lineage>
</organism>
<feature type="signal peptide" evidence="1">
    <location>
        <begin position="1"/>
        <end position="21"/>
    </location>
</feature>
<accession>A0A2U2J766</accession>
<sequence length="230" mass="25646">MKNLNLLVLVASITFVFSSCSSNETILPEEQSLDLLKTYTIKRDASGAYSLDFDLNNGGKAEKVLNTETKTNQIYLYSSDDQSSSRVTQDLTIEGTQLKVGFVDTTSDKLPQIMITDDNPKLLSKNNNKKLNDYSITSNGDGTYSLDFNVKRNVKVDFVYNNELSVYEVHLEDGKSKSTSFTRVLENEDGKPLKVDFVNHNRNSNKGEESLAYSIIRKPKVTVGEGSISL</sequence>
<reference evidence="2 3" key="1">
    <citation type="submission" date="2018-05" db="EMBL/GenBank/DDBJ databases">
        <title>Polaribacter aquimarinus sp. nov., isolated from sediment in a sediment of sea.</title>
        <authorList>
            <person name="Lu D."/>
        </authorList>
    </citation>
    <scope>NUCLEOTIDE SEQUENCE [LARGE SCALE GENOMIC DNA]</scope>
    <source>
        <strain evidence="2 3">ZY113</strain>
    </source>
</reference>
<gene>
    <name evidence="2" type="ORF">DIS07_14345</name>
</gene>
<keyword evidence="1" id="KW-0732">Signal</keyword>
<evidence type="ECO:0000256" key="1">
    <source>
        <dbReference type="SAM" id="SignalP"/>
    </source>
</evidence>
<dbReference type="Proteomes" id="UP000245670">
    <property type="component" value="Unassembled WGS sequence"/>
</dbReference>